<dbReference type="InterPro" id="IPR053147">
    <property type="entry name" value="Hsp_HslJ-like"/>
</dbReference>
<name>A0A0P0GL52_9BACE</name>
<protein>
    <submittedName>
        <fullName evidence="3">Heat-inducible protein</fullName>
    </submittedName>
    <submittedName>
        <fullName evidence="4">META domain-containing protein</fullName>
    </submittedName>
</protein>
<feature type="chain" id="PRO_5013461316" evidence="1">
    <location>
        <begin position="19"/>
        <end position="263"/>
    </location>
</feature>
<dbReference type="KEGG" id="bcel:BcellWH2_04651"/>
<dbReference type="PATRIC" id="fig|246787.4.peg.4807"/>
<dbReference type="InterPro" id="IPR038670">
    <property type="entry name" value="HslJ-like_sf"/>
</dbReference>
<evidence type="ECO:0000256" key="1">
    <source>
        <dbReference type="SAM" id="SignalP"/>
    </source>
</evidence>
<sequence length="263" mass="27886">MKKVIVSLCMAGALIALSSCRSSKDAATLSSINGEWNIIEINGAAVVPAPNQEFPFIGFDTNTGKVFGNSGCNRMMGSFDVNAKPGTIDLGAMASTRMACPDMTLEQNVLSALGQVKKYKKLGKENIALCGSSNRPIIVLQKKAPTVKLSDLSGKWIISEAGGQSIPEGMEKQPFIEFNLSEKRIHGNAGCNLINGGFVADNENSSAISFPQLISTMMACPDMEVEGRVMKALNEVKSFGKLAGGGIGLYDADNTLVMVLVKK</sequence>
<reference evidence="5 7" key="2">
    <citation type="submission" date="2018-08" db="EMBL/GenBank/DDBJ databases">
        <title>A genome reference for cultivated species of the human gut microbiota.</title>
        <authorList>
            <person name="Zou Y."/>
            <person name="Xue W."/>
            <person name="Luo G."/>
        </authorList>
    </citation>
    <scope>NUCLEOTIDE SEQUENCE [LARGE SCALE GENOMIC DNA]</scope>
    <source>
        <strain evidence="5 7">AF22-3AC</strain>
    </source>
</reference>
<evidence type="ECO:0000313" key="3">
    <source>
        <dbReference type="EMBL" id="ALJ61865.1"/>
    </source>
</evidence>
<evidence type="ECO:0000313" key="6">
    <source>
        <dbReference type="Proteomes" id="UP000061809"/>
    </source>
</evidence>
<reference evidence="3 6" key="1">
    <citation type="journal article" date="2015" name="Science">
        <title>Genetic determinants of in vivo fitness and diet responsiveness in multiple human gut Bacteroides.</title>
        <authorList>
            <person name="Wu M."/>
            <person name="McNulty N.P."/>
            <person name="Rodionov D.A."/>
            <person name="Khoroshkin M.S."/>
            <person name="Griffin N.W."/>
            <person name="Cheng J."/>
            <person name="Latreille P."/>
            <person name="Kerstetter R.A."/>
            <person name="Terrapon N."/>
            <person name="Henrissat B."/>
            <person name="Osterman A.L."/>
            <person name="Gordon J.I."/>
        </authorList>
    </citation>
    <scope>NUCLEOTIDE SEQUENCE [LARGE SCALE GENOMIC DNA]</scope>
    <source>
        <strain evidence="3 6">WH2</strain>
    </source>
</reference>
<evidence type="ECO:0000313" key="7">
    <source>
        <dbReference type="Proteomes" id="UP000283341"/>
    </source>
</evidence>
<reference evidence="4" key="3">
    <citation type="submission" date="2023-08" db="EMBL/GenBank/DDBJ databases">
        <title>Reintroducing virulent viruses to syntetic microbiomes.</title>
        <authorList>
            <person name="Wilde J."/>
            <person name="Boyes R."/>
            <person name="Robinson A.V."/>
            <person name="Daisley B.A."/>
            <person name="Allen-Vercoe E."/>
        </authorList>
    </citation>
    <scope>NUCLEOTIDE SEQUENCE</scope>
    <source>
        <strain evidence="4">225I_12FAA</strain>
    </source>
</reference>
<dbReference type="AlphaFoldDB" id="A0A0P0GL52"/>
<dbReference type="EMBL" id="QRVJ01000019">
    <property type="protein sequence ID" value="RGS34795.1"/>
    <property type="molecule type" value="Genomic_DNA"/>
</dbReference>
<dbReference type="PROSITE" id="PS51257">
    <property type="entry name" value="PROKAR_LIPOPROTEIN"/>
    <property type="match status" value="1"/>
</dbReference>
<gene>
    <name evidence="3" type="ORF">BcellWH2_04651</name>
    <name evidence="5" type="ORF">DWX97_18305</name>
    <name evidence="4" type="ORF">RO785_17730</name>
</gene>
<proteinExistence type="predicted"/>
<dbReference type="EMBL" id="JAVSNH010000001">
    <property type="protein sequence ID" value="MDT4512812.1"/>
    <property type="molecule type" value="Genomic_DNA"/>
</dbReference>
<evidence type="ECO:0000313" key="5">
    <source>
        <dbReference type="EMBL" id="RGS34795.1"/>
    </source>
</evidence>
<feature type="domain" description="DUF306" evidence="2">
    <location>
        <begin position="152"/>
        <end position="253"/>
    </location>
</feature>
<dbReference type="eggNOG" id="COG3187">
    <property type="taxonomic scope" value="Bacteria"/>
</dbReference>
<dbReference type="Proteomes" id="UP000283341">
    <property type="component" value="Unassembled WGS sequence"/>
</dbReference>
<dbReference type="Gene3D" id="2.40.128.270">
    <property type="match status" value="2"/>
</dbReference>
<dbReference type="InterPro" id="IPR005184">
    <property type="entry name" value="DUF306_Meta_HslJ"/>
</dbReference>
<keyword evidence="1" id="KW-0732">Signal</keyword>
<dbReference type="Proteomes" id="UP000061809">
    <property type="component" value="Chromosome"/>
</dbReference>
<accession>A0A0P0GL52</accession>
<dbReference type="EMBL" id="CP012801">
    <property type="protein sequence ID" value="ALJ61865.1"/>
    <property type="molecule type" value="Genomic_DNA"/>
</dbReference>
<dbReference type="Pfam" id="PF03724">
    <property type="entry name" value="META"/>
    <property type="match status" value="2"/>
</dbReference>
<dbReference type="PANTHER" id="PTHR35535:SF1">
    <property type="entry name" value="HEAT SHOCK PROTEIN HSLJ"/>
    <property type="match status" value="1"/>
</dbReference>
<dbReference type="PANTHER" id="PTHR35535">
    <property type="entry name" value="HEAT SHOCK PROTEIN HSLJ"/>
    <property type="match status" value="1"/>
</dbReference>
<organism evidence="3 6">
    <name type="scientific">Bacteroides cellulosilyticus</name>
    <dbReference type="NCBI Taxonomy" id="246787"/>
    <lineage>
        <taxon>Bacteria</taxon>
        <taxon>Pseudomonadati</taxon>
        <taxon>Bacteroidota</taxon>
        <taxon>Bacteroidia</taxon>
        <taxon>Bacteroidales</taxon>
        <taxon>Bacteroidaceae</taxon>
        <taxon>Bacteroides</taxon>
    </lineage>
</organism>
<feature type="signal peptide" evidence="1">
    <location>
        <begin position="1"/>
        <end position="18"/>
    </location>
</feature>
<evidence type="ECO:0000259" key="2">
    <source>
        <dbReference type="Pfam" id="PF03724"/>
    </source>
</evidence>
<dbReference type="Proteomes" id="UP001266995">
    <property type="component" value="Unassembled WGS sequence"/>
</dbReference>
<dbReference type="RefSeq" id="WP_007213212.1">
    <property type="nucleotide sequence ID" value="NZ_CABMLT010000012.1"/>
</dbReference>
<dbReference type="STRING" id="246787.BcellWH2_04651"/>
<evidence type="ECO:0000313" key="4">
    <source>
        <dbReference type="EMBL" id="MDT4512812.1"/>
    </source>
</evidence>
<feature type="domain" description="DUF306" evidence="2">
    <location>
        <begin position="33"/>
        <end position="138"/>
    </location>
</feature>